<dbReference type="GO" id="GO:0030170">
    <property type="term" value="F:pyridoxal phosphate binding"/>
    <property type="evidence" value="ECO:0007669"/>
    <property type="project" value="InterPro"/>
</dbReference>
<evidence type="ECO:0000259" key="4">
    <source>
        <dbReference type="Pfam" id="PF00291"/>
    </source>
</evidence>
<keyword evidence="2" id="KW-0663">Pyridoxal phosphate</keyword>
<dbReference type="GO" id="GO:0006567">
    <property type="term" value="P:L-threonine catabolic process"/>
    <property type="evidence" value="ECO:0007669"/>
    <property type="project" value="TreeGrafter"/>
</dbReference>
<keyword evidence="3" id="KW-0456">Lyase</keyword>
<accession>A0A255GAB3</accession>
<dbReference type="AlphaFoldDB" id="A0A255GAB3"/>
<dbReference type="Pfam" id="PF00291">
    <property type="entry name" value="PALP"/>
    <property type="match status" value="1"/>
</dbReference>
<gene>
    <name evidence="5" type="ORF">CGZ94_13325</name>
</gene>
<evidence type="ECO:0000313" key="5">
    <source>
        <dbReference type="EMBL" id="OYO12867.1"/>
    </source>
</evidence>
<sequence>MAAELVDRSGTRYPLTDPRWRGADGGPLALTPLPGITADQVDRNERSLWRYAAALPEPFPAGTRVSLGEGLTPLAPLDWDGVPLLAKLEWCNPTGSFKDRGVSVMVSQLRRLGARRVLEDSSGNGGSSVAAYAAAAGIAAKIIVPAATSAAKILMSRAFGAEIEPVPGTRDEVGAEAVRQSAEIPYASHNWHPYFLQGVKTLGYELWEQLGWDAPDNVVVVAGAGSQLIGLDLAFTELLAAGAIGHRPRLFVGQPADWATIVEAVNGVERDPGLVREPTAAEGASIANPVRLPEAVEAVRRSGGGAYAVGETELAGAVRKICARGLYAEPTSAVAVAALDHFIGTGDIRAGERTVLVLSGSGLKSAERMAGVFG</sequence>
<dbReference type="EMBL" id="NMVO01000014">
    <property type="protein sequence ID" value="OYO12867.1"/>
    <property type="molecule type" value="Genomic_DNA"/>
</dbReference>
<dbReference type="InterPro" id="IPR050147">
    <property type="entry name" value="Ser/Thr_Dehydratase"/>
</dbReference>
<comment type="cofactor">
    <cofactor evidence="1">
        <name>pyridoxal 5'-phosphate</name>
        <dbReference type="ChEBI" id="CHEBI:597326"/>
    </cofactor>
</comment>
<evidence type="ECO:0000256" key="2">
    <source>
        <dbReference type="ARBA" id="ARBA00022898"/>
    </source>
</evidence>
<dbReference type="InterPro" id="IPR036052">
    <property type="entry name" value="TrpB-like_PALP_sf"/>
</dbReference>
<dbReference type="InterPro" id="IPR000634">
    <property type="entry name" value="Ser/Thr_deHydtase_PyrdxlP-BS"/>
</dbReference>
<dbReference type="PROSITE" id="PS00165">
    <property type="entry name" value="DEHYDRATASE_SER_THR"/>
    <property type="match status" value="1"/>
</dbReference>
<accession>A0A4R6LSN2</accession>
<dbReference type="PANTHER" id="PTHR48078">
    <property type="entry name" value="THREONINE DEHYDRATASE, MITOCHONDRIAL-RELATED"/>
    <property type="match status" value="1"/>
</dbReference>
<protein>
    <submittedName>
        <fullName evidence="5">Pyridoxal-5'-phosphate-dependent protein subunit beta</fullName>
    </submittedName>
</protein>
<organism evidence="5 6">
    <name type="scientific">Enemella evansiae</name>
    <dbReference type="NCBI Taxonomy" id="2016499"/>
    <lineage>
        <taxon>Bacteria</taxon>
        <taxon>Bacillati</taxon>
        <taxon>Actinomycetota</taxon>
        <taxon>Actinomycetes</taxon>
        <taxon>Propionibacteriales</taxon>
        <taxon>Propionibacteriaceae</taxon>
        <taxon>Enemella</taxon>
    </lineage>
</organism>
<dbReference type="GO" id="GO:0004794">
    <property type="term" value="F:threonine deaminase activity"/>
    <property type="evidence" value="ECO:0007669"/>
    <property type="project" value="TreeGrafter"/>
</dbReference>
<dbReference type="Gene3D" id="3.40.50.1100">
    <property type="match status" value="2"/>
</dbReference>
<feature type="domain" description="Tryptophan synthase beta chain-like PALP" evidence="4">
    <location>
        <begin position="65"/>
        <end position="360"/>
    </location>
</feature>
<dbReference type="PANTHER" id="PTHR48078:SF6">
    <property type="entry name" value="L-THREONINE DEHYDRATASE CATABOLIC TDCB"/>
    <property type="match status" value="1"/>
</dbReference>
<dbReference type="GO" id="GO:0003941">
    <property type="term" value="F:L-serine ammonia-lyase activity"/>
    <property type="evidence" value="ECO:0007669"/>
    <property type="project" value="TreeGrafter"/>
</dbReference>
<proteinExistence type="predicted"/>
<dbReference type="Proteomes" id="UP000215896">
    <property type="component" value="Unassembled WGS sequence"/>
</dbReference>
<dbReference type="InterPro" id="IPR001926">
    <property type="entry name" value="TrpB-like_PALP"/>
</dbReference>
<comment type="caution">
    <text evidence="5">The sequence shown here is derived from an EMBL/GenBank/DDBJ whole genome shotgun (WGS) entry which is preliminary data.</text>
</comment>
<dbReference type="GO" id="GO:0006565">
    <property type="term" value="P:L-serine catabolic process"/>
    <property type="evidence" value="ECO:0007669"/>
    <property type="project" value="TreeGrafter"/>
</dbReference>
<evidence type="ECO:0000256" key="1">
    <source>
        <dbReference type="ARBA" id="ARBA00001933"/>
    </source>
</evidence>
<dbReference type="SUPFAM" id="SSF53686">
    <property type="entry name" value="Tryptophan synthase beta subunit-like PLP-dependent enzymes"/>
    <property type="match status" value="1"/>
</dbReference>
<dbReference type="GO" id="GO:0009097">
    <property type="term" value="P:isoleucine biosynthetic process"/>
    <property type="evidence" value="ECO:0007669"/>
    <property type="project" value="TreeGrafter"/>
</dbReference>
<evidence type="ECO:0000256" key="3">
    <source>
        <dbReference type="ARBA" id="ARBA00023239"/>
    </source>
</evidence>
<reference evidence="5 6" key="1">
    <citation type="submission" date="2017-07" db="EMBL/GenBank/DDBJ databases">
        <title>Draft whole genome sequences of clinical Proprionibacteriaceae strains.</title>
        <authorList>
            <person name="Bernier A.-M."/>
            <person name="Bernard K."/>
            <person name="Domingo M.-C."/>
        </authorList>
    </citation>
    <scope>NUCLEOTIDE SEQUENCE [LARGE SCALE GENOMIC DNA]</scope>
    <source>
        <strain evidence="5 6">NML 030167</strain>
    </source>
</reference>
<dbReference type="OrthoDB" id="9778118at2"/>
<keyword evidence="6" id="KW-1185">Reference proteome</keyword>
<name>A0A255GAB3_9ACTN</name>
<dbReference type="RefSeq" id="WP_094405916.1">
    <property type="nucleotide sequence ID" value="NZ_NMVO01000014.1"/>
</dbReference>
<evidence type="ECO:0000313" key="6">
    <source>
        <dbReference type="Proteomes" id="UP000215896"/>
    </source>
</evidence>